<evidence type="ECO:0000313" key="1">
    <source>
        <dbReference type="EMBL" id="RNA17015.1"/>
    </source>
</evidence>
<dbReference type="AlphaFoldDB" id="A0A3M7R1C5"/>
<comment type="caution">
    <text evidence="1">The sequence shown here is derived from an EMBL/GenBank/DDBJ whole genome shotgun (WGS) entry which is preliminary data.</text>
</comment>
<gene>
    <name evidence="1" type="ORF">BpHYR1_020830</name>
</gene>
<reference evidence="1 2" key="1">
    <citation type="journal article" date="2018" name="Sci. Rep.">
        <title>Genomic signatures of local adaptation to the degree of environmental predictability in rotifers.</title>
        <authorList>
            <person name="Franch-Gras L."/>
            <person name="Hahn C."/>
            <person name="Garcia-Roger E.M."/>
            <person name="Carmona M.J."/>
            <person name="Serra M."/>
            <person name="Gomez A."/>
        </authorList>
    </citation>
    <scope>NUCLEOTIDE SEQUENCE [LARGE SCALE GENOMIC DNA]</scope>
    <source>
        <strain evidence="1">HYR1</strain>
    </source>
</reference>
<dbReference type="EMBL" id="REGN01004554">
    <property type="protein sequence ID" value="RNA17015.1"/>
    <property type="molecule type" value="Genomic_DNA"/>
</dbReference>
<name>A0A3M7R1C5_BRAPC</name>
<keyword evidence="2" id="KW-1185">Reference proteome</keyword>
<evidence type="ECO:0000313" key="2">
    <source>
        <dbReference type="Proteomes" id="UP000276133"/>
    </source>
</evidence>
<proteinExistence type="predicted"/>
<sequence>MTKTFEKILSFRPPFFQIKNRLLIGKLESEIMIKRSKFKIHKNSISLTSSLGKFNFPVKRLLTPNARKLRISILSEID</sequence>
<protein>
    <submittedName>
        <fullName evidence="1">Uncharacterized protein</fullName>
    </submittedName>
</protein>
<dbReference type="Proteomes" id="UP000276133">
    <property type="component" value="Unassembled WGS sequence"/>
</dbReference>
<accession>A0A3M7R1C5</accession>
<organism evidence="1 2">
    <name type="scientific">Brachionus plicatilis</name>
    <name type="common">Marine rotifer</name>
    <name type="synonym">Brachionus muelleri</name>
    <dbReference type="NCBI Taxonomy" id="10195"/>
    <lineage>
        <taxon>Eukaryota</taxon>
        <taxon>Metazoa</taxon>
        <taxon>Spiralia</taxon>
        <taxon>Gnathifera</taxon>
        <taxon>Rotifera</taxon>
        <taxon>Eurotatoria</taxon>
        <taxon>Monogononta</taxon>
        <taxon>Pseudotrocha</taxon>
        <taxon>Ploima</taxon>
        <taxon>Brachionidae</taxon>
        <taxon>Brachionus</taxon>
    </lineage>
</organism>